<evidence type="ECO:0000259" key="1">
    <source>
        <dbReference type="Pfam" id="PF03551"/>
    </source>
</evidence>
<dbReference type="Pfam" id="PF03551">
    <property type="entry name" value="PadR"/>
    <property type="match status" value="1"/>
</dbReference>
<evidence type="ECO:0000313" key="3">
    <source>
        <dbReference type="Proteomes" id="UP000009139"/>
    </source>
</evidence>
<sequence length="160" mass="18478">MEKPKVKGHLKLLVLNLLKEKPLHGYGIMVELEKRYSIPHPSPGTIYPILTSLKKSGLIKSIGEGKRDKKLYSITEKGLKYLEEHKEELREALELVEKFKEFSNLGGRELAKVVKDILDSIDKLSEEQKEALAFEISEFTRRVRLILLGEIPRREKDVRD</sequence>
<reference evidence="2 3" key="1">
    <citation type="journal article" date="2012" name="Curr. Microbiol.">
        <title>Re-annotation of two hyperthermophilic archaea Pyrococcus abyssi GE5 and Pyrococcus furiosus DSM 3638.</title>
        <authorList>
            <person name="Gao J."/>
            <person name="Wang J."/>
        </authorList>
    </citation>
    <scope>GENOME REANNOTATION</scope>
    <source>
        <strain evidence="3">GE5 / Orsay</strain>
    </source>
</reference>
<gene>
    <name evidence="2" type="ordered locus">PAB1922</name>
</gene>
<dbReference type="Gene3D" id="1.10.10.10">
    <property type="entry name" value="Winged helix-like DNA-binding domain superfamily/Winged helix DNA-binding domain"/>
    <property type="match status" value="1"/>
</dbReference>
<accession>G8ZJC8</accession>
<dbReference type="PANTHER" id="PTHR43252:SF5">
    <property type="entry name" value="TRANSCRIPTIONAL REGULATOR, PADR-LIKE FAMILY"/>
    <property type="match status" value="1"/>
</dbReference>
<dbReference type="AlphaFoldDB" id="G8ZJC8"/>
<dbReference type="OrthoDB" id="56053at2157"/>
<dbReference type="InterPro" id="IPR036390">
    <property type="entry name" value="WH_DNA-bd_sf"/>
</dbReference>
<evidence type="ECO:0000313" key="2">
    <source>
        <dbReference type="EMBL" id="CCE70055.1"/>
    </source>
</evidence>
<name>G8ZJC8_PYRAB</name>
<proteinExistence type="predicted"/>
<feature type="domain" description="Transcription regulator PadR N-terminal" evidence="1">
    <location>
        <begin position="14"/>
        <end position="84"/>
    </location>
</feature>
<dbReference type="Proteomes" id="UP000009139">
    <property type="component" value="Chromosome"/>
</dbReference>
<dbReference type="InterPro" id="IPR005149">
    <property type="entry name" value="Tscrpt_reg_PadR_N"/>
</dbReference>
<dbReference type="EMBL" id="HE613800">
    <property type="protein sequence ID" value="CCE70055.1"/>
    <property type="molecule type" value="Genomic_DNA"/>
</dbReference>
<dbReference type="PANTHER" id="PTHR43252">
    <property type="entry name" value="TRANSCRIPTIONAL REGULATOR YQJI"/>
    <property type="match status" value="1"/>
</dbReference>
<dbReference type="RefSeq" id="WP_048146602.1">
    <property type="nucleotide sequence ID" value="NC_000868.1"/>
</dbReference>
<organism evidence="2 3">
    <name type="scientific">Pyrococcus abyssi (strain GE5 / Orsay)</name>
    <dbReference type="NCBI Taxonomy" id="272844"/>
    <lineage>
        <taxon>Archaea</taxon>
        <taxon>Methanobacteriati</taxon>
        <taxon>Methanobacteriota</taxon>
        <taxon>Thermococci</taxon>
        <taxon>Thermococcales</taxon>
        <taxon>Thermococcaceae</taxon>
        <taxon>Pyrococcus</taxon>
    </lineage>
</organism>
<dbReference type="SUPFAM" id="SSF46785">
    <property type="entry name" value="Winged helix' DNA-binding domain"/>
    <property type="match status" value="1"/>
</dbReference>
<protein>
    <submittedName>
        <fullName evidence="2">ParR family transcriptional regulator</fullName>
    </submittedName>
</protein>
<comment type="miscellaneous">
    <text evidence="2">The sequence shown here is derived from an EMBL/GenBank/DDBJ third party annotation (TPA) entry.</text>
</comment>
<dbReference type="InterPro" id="IPR036388">
    <property type="entry name" value="WH-like_DNA-bd_sf"/>
</dbReference>